<reference evidence="8" key="1">
    <citation type="journal article" date="2023" name="Front. Microbiol.">
        <title>Phylogeography and host specificity of Pasteurellaceae pathogenic to sea-farmed fish in the north-east Atlantic.</title>
        <authorList>
            <person name="Gulla S."/>
            <person name="Colquhoun D.J."/>
            <person name="Olsen A.B."/>
            <person name="Spilsberg B."/>
            <person name="Lagesen K."/>
            <person name="Aakesson C.P."/>
            <person name="Strom S."/>
            <person name="Manji F."/>
            <person name="Birkbeck T.H."/>
            <person name="Nilsen H.K."/>
        </authorList>
    </citation>
    <scope>NUCLEOTIDE SEQUENCE</scope>
    <source>
        <strain evidence="8">VIB1234</strain>
    </source>
</reference>
<protein>
    <submittedName>
        <fullName evidence="8">Replication endonuclease</fullName>
    </submittedName>
</protein>
<evidence type="ECO:0000256" key="4">
    <source>
        <dbReference type="ARBA" id="ARBA00022722"/>
    </source>
</evidence>
<dbReference type="AlphaFoldDB" id="A0AAW8CNJ3"/>
<keyword evidence="4" id="KW-0540">Nuclease</keyword>
<keyword evidence="3" id="KW-0235">DNA replication</keyword>
<dbReference type="Proteomes" id="UP001230466">
    <property type="component" value="Unassembled WGS sequence"/>
</dbReference>
<gene>
    <name evidence="8" type="ORF">QJU78_07060</name>
</gene>
<keyword evidence="6" id="KW-0378">Hydrolase</keyword>
<dbReference type="InterPro" id="IPR008766">
    <property type="entry name" value="Replication_gene_A-like"/>
</dbReference>
<dbReference type="GO" id="GO:0004519">
    <property type="term" value="F:endonuclease activity"/>
    <property type="evidence" value="ECO:0007669"/>
    <property type="project" value="UniProtKB-KW"/>
</dbReference>
<comment type="similarity">
    <text evidence="2">Belongs to the phage GPA family.</text>
</comment>
<comment type="function">
    <text evidence="1">Possible endonuclease which induces a single-strand cut and initiates DNA replication.</text>
</comment>
<name>A0AAW8CNJ3_9PAST</name>
<sequence>MAGWDSQAQQQRAEEVYQRNLQNIAEKLPLNNNVKPQFDDKQVTNNQLELFDLVGKDSFDYVEALLRKLPTKRQREYFRGLYLRAYKSVKDDGSIGFAIGNKQRAYANCYLRDLFDKHLNLVLDQYQVDFSWLDRSVSEQRAYDIYREIEEGKKAEAMAKEVGKDYQKFSRPNKIKGILNHCLGRKRKKNMLDKKAEIPFFLLNEQRLKDISKKLADIFLNLQTDFFTHLANSGKAFSEEDIDQVMEDCFVECGEMCKKVCIEMPYWKTFEKTDNPKVNQMQIALSKITSETFWFKQLRTLQKRMVEHIAIACGEVQKKVSPYISKDGLRDWKMQMRKNYDFLKEMIVENIEEPEEQVALLDMFLRSNSNPQLRRIEMMTRLRGVEEWAEENGLVALFLTLTAPSKYHAQLSTGGRNPKWNGASPRATHLYLNTVWQQYRALLNKYGIKGSGMRVAEPHHDATPHWHLLFFVPVQHKEKAIELFKMKALEEDGDEAGAKKHRCKVEECDKKKGTPTGYIAKYIAKNIDGFADDDVMSDEVKDIDLKENSKRARAWASLWGIRQFQFYGAGNISVWRELRRCLTGKISDKKLEELRLFADMGEYACYLQGQGGALVKRTDQYANLCYEECDANQYGEVSKKITGIRSAFESVKTRLKKWVIKKAVKQDERSQDELSPKIGERSEAKNTELCSAWTCVNNCNPSHSKGLGYISVSDYLHQRPKEVEKLKMALRWRGIPENWINNNHIYSLLKGGSVKLNNYQSIEYDGNEIRFC</sequence>
<dbReference type="GO" id="GO:0006260">
    <property type="term" value="P:DNA replication"/>
    <property type="evidence" value="ECO:0007669"/>
    <property type="project" value="UniProtKB-KW"/>
</dbReference>
<evidence type="ECO:0000256" key="2">
    <source>
        <dbReference type="ARBA" id="ARBA00009260"/>
    </source>
</evidence>
<dbReference type="EMBL" id="JASAYJ010000013">
    <property type="protein sequence ID" value="MDP8187525.1"/>
    <property type="molecule type" value="Genomic_DNA"/>
</dbReference>
<evidence type="ECO:0000259" key="7">
    <source>
        <dbReference type="Pfam" id="PF05840"/>
    </source>
</evidence>
<accession>A0AAW8CNJ3</accession>
<evidence type="ECO:0000256" key="5">
    <source>
        <dbReference type="ARBA" id="ARBA00022759"/>
    </source>
</evidence>
<dbReference type="Pfam" id="PF05840">
    <property type="entry name" value="Phage_GPA"/>
    <property type="match status" value="1"/>
</dbReference>
<evidence type="ECO:0000313" key="8">
    <source>
        <dbReference type="EMBL" id="MDP8187525.1"/>
    </source>
</evidence>
<evidence type="ECO:0000313" key="9">
    <source>
        <dbReference type="Proteomes" id="UP001230466"/>
    </source>
</evidence>
<feature type="domain" description="Replication gene A protein-like" evidence="7">
    <location>
        <begin position="216"/>
        <end position="529"/>
    </location>
</feature>
<evidence type="ECO:0000256" key="6">
    <source>
        <dbReference type="ARBA" id="ARBA00022801"/>
    </source>
</evidence>
<evidence type="ECO:0000256" key="1">
    <source>
        <dbReference type="ARBA" id="ARBA00003293"/>
    </source>
</evidence>
<evidence type="ECO:0000256" key="3">
    <source>
        <dbReference type="ARBA" id="ARBA00022705"/>
    </source>
</evidence>
<keyword evidence="5 8" id="KW-0255">Endonuclease</keyword>
<comment type="caution">
    <text evidence="8">The sequence shown here is derived from an EMBL/GenBank/DDBJ whole genome shotgun (WGS) entry which is preliminary data.</text>
</comment>
<dbReference type="GO" id="GO:0016787">
    <property type="term" value="F:hydrolase activity"/>
    <property type="evidence" value="ECO:0007669"/>
    <property type="project" value="UniProtKB-KW"/>
</dbReference>
<proteinExistence type="inferred from homology"/>
<organism evidence="8 9">
    <name type="scientific">Pasteurella atlantica</name>
    <dbReference type="NCBI Taxonomy" id="2827233"/>
    <lineage>
        <taxon>Bacteria</taxon>
        <taxon>Pseudomonadati</taxon>
        <taxon>Pseudomonadota</taxon>
        <taxon>Gammaproteobacteria</taxon>
        <taxon>Pasteurellales</taxon>
        <taxon>Pasteurellaceae</taxon>
        <taxon>Pasteurella</taxon>
    </lineage>
</organism>
<dbReference type="RefSeq" id="WP_211597617.1">
    <property type="nucleotide sequence ID" value="NZ_JAGRQI010000006.1"/>
</dbReference>